<feature type="coiled-coil region" evidence="5">
    <location>
        <begin position="38"/>
        <end position="72"/>
    </location>
</feature>
<protein>
    <submittedName>
        <fullName evidence="8">C40 family peptidase</fullName>
    </submittedName>
</protein>
<organism evidence="8 9">
    <name type="scientific">Streptodolium elevatio</name>
    <dbReference type="NCBI Taxonomy" id="3157996"/>
    <lineage>
        <taxon>Bacteria</taxon>
        <taxon>Bacillati</taxon>
        <taxon>Actinomycetota</taxon>
        <taxon>Actinomycetes</taxon>
        <taxon>Kitasatosporales</taxon>
        <taxon>Streptomycetaceae</taxon>
        <taxon>Streptodolium</taxon>
    </lineage>
</organism>
<evidence type="ECO:0000313" key="8">
    <source>
        <dbReference type="EMBL" id="MEU8134736.1"/>
    </source>
</evidence>
<name>A0ABV3DGC8_9ACTN</name>
<evidence type="ECO:0000256" key="5">
    <source>
        <dbReference type="SAM" id="Coils"/>
    </source>
</evidence>
<keyword evidence="4" id="KW-0788">Thiol protease</keyword>
<feature type="compositionally biased region" description="Low complexity" evidence="6">
    <location>
        <begin position="8"/>
        <end position="20"/>
    </location>
</feature>
<dbReference type="PANTHER" id="PTHR47359:SF3">
    <property type="entry name" value="NLP_P60 DOMAIN-CONTAINING PROTEIN-RELATED"/>
    <property type="match status" value="1"/>
</dbReference>
<dbReference type="InterPro" id="IPR038765">
    <property type="entry name" value="Papain-like_cys_pep_sf"/>
</dbReference>
<evidence type="ECO:0000313" key="9">
    <source>
        <dbReference type="Proteomes" id="UP001551482"/>
    </source>
</evidence>
<proteinExistence type="inferred from homology"/>
<dbReference type="EMBL" id="JBEZFP010000031">
    <property type="protein sequence ID" value="MEU8134736.1"/>
    <property type="molecule type" value="Genomic_DNA"/>
</dbReference>
<reference evidence="8 9" key="1">
    <citation type="submission" date="2024-06" db="EMBL/GenBank/DDBJ databases">
        <title>The Natural Products Discovery Center: Release of the First 8490 Sequenced Strains for Exploring Actinobacteria Biosynthetic Diversity.</title>
        <authorList>
            <person name="Kalkreuter E."/>
            <person name="Kautsar S.A."/>
            <person name="Yang D."/>
            <person name="Bader C.D."/>
            <person name="Teijaro C.N."/>
            <person name="Fluegel L."/>
            <person name="Davis C.M."/>
            <person name="Simpson J.R."/>
            <person name="Lauterbach L."/>
            <person name="Steele A.D."/>
            <person name="Gui C."/>
            <person name="Meng S."/>
            <person name="Li G."/>
            <person name="Viehrig K."/>
            <person name="Ye F."/>
            <person name="Su P."/>
            <person name="Kiefer A.F."/>
            <person name="Nichols A."/>
            <person name="Cepeda A.J."/>
            <person name="Yan W."/>
            <person name="Fan B."/>
            <person name="Jiang Y."/>
            <person name="Adhikari A."/>
            <person name="Zheng C.-J."/>
            <person name="Schuster L."/>
            <person name="Cowan T.M."/>
            <person name="Smanski M.J."/>
            <person name="Chevrette M.G."/>
            <person name="De Carvalho L.P.S."/>
            <person name="Shen B."/>
        </authorList>
    </citation>
    <scope>NUCLEOTIDE SEQUENCE [LARGE SCALE GENOMIC DNA]</scope>
    <source>
        <strain evidence="8 9">NPDC048946</strain>
    </source>
</reference>
<keyword evidence="2" id="KW-0645">Protease</keyword>
<dbReference type="InterPro" id="IPR000064">
    <property type="entry name" value="NLP_P60_dom"/>
</dbReference>
<keyword evidence="3" id="KW-0378">Hydrolase</keyword>
<keyword evidence="9" id="KW-1185">Reference proteome</keyword>
<feature type="region of interest" description="Disordered" evidence="6">
    <location>
        <begin position="1"/>
        <end position="20"/>
    </location>
</feature>
<evidence type="ECO:0000256" key="4">
    <source>
        <dbReference type="ARBA" id="ARBA00022807"/>
    </source>
</evidence>
<evidence type="ECO:0000256" key="3">
    <source>
        <dbReference type="ARBA" id="ARBA00022801"/>
    </source>
</evidence>
<gene>
    <name evidence="8" type="ORF">AB0C36_14625</name>
</gene>
<dbReference type="Proteomes" id="UP001551482">
    <property type="component" value="Unassembled WGS sequence"/>
</dbReference>
<keyword evidence="5" id="KW-0175">Coiled coil</keyword>
<feature type="domain" description="NlpC/P60" evidence="7">
    <location>
        <begin position="203"/>
        <end position="325"/>
    </location>
</feature>
<evidence type="ECO:0000256" key="1">
    <source>
        <dbReference type="ARBA" id="ARBA00007074"/>
    </source>
</evidence>
<accession>A0ABV3DGC8</accession>
<dbReference type="PANTHER" id="PTHR47359">
    <property type="entry name" value="PEPTIDOGLYCAN DL-ENDOPEPTIDASE CWLO"/>
    <property type="match status" value="1"/>
</dbReference>
<dbReference type="InterPro" id="IPR051794">
    <property type="entry name" value="PG_Endopeptidase_C40"/>
</dbReference>
<evidence type="ECO:0000256" key="6">
    <source>
        <dbReference type="SAM" id="MobiDB-lite"/>
    </source>
</evidence>
<evidence type="ECO:0000259" key="7">
    <source>
        <dbReference type="PROSITE" id="PS51935"/>
    </source>
</evidence>
<dbReference type="SUPFAM" id="SSF54001">
    <property type="entry name" value="Cysteine proteinases"/>
    <property type="match status" value="1"/>
</dbReference>
<sequence length="325" mass="34289">MRPPSALPNPAAGIGAPPSAPVPAAAPLLDLLRVGQQVAALSKDIEEADARAEAARAAADAQRRRLGELQARESRARARLSAMSTEIGQLASLRYRSAGMSPTADLILRRGGTDRLHMGAVYARIATSQATLEAAYAAQHRELEAVLGESRATTRTLTDREAAADRELAALREASARATRLLTGLDLAGHLVGQPAHPGQDPGPGGRGALMFAVSQIGRPYVWGATGPDAYDCSGLTSRAWQSVGATVPRTSQEQWAQLPRVPLQEVRPGDLVVYFPDATHIGMYLGAGMMVHAPRPGRHVTTAKLDSLPVLGVVRPQSPGEPTR</sequence>
<dbReference type="PROSITE" id="PS51935">
    <property type="entry name" value="NLPC_P60"/>
    <property type="match status" value="1"/>
</dbReference>
<dbReference type="Gene3D" id="3.90.1720.10">
    <property type="entry name" value="endopeptidase domain like (from Nostoc punctiforme)"/>
    <property type="match status" value="1"/>
</dbReference>
<evidence type="ECO:0000256" key="2">
    <source>
        <dbReference type="ARBA" id="ARBA00022670"/>
    </source>
</evidence>
<comment type="caution">
    <text evidence="8">The sequence shown here is derived from an EMBL/GenBank/DDBJ whole genome shotgun (WGS) entry which is preliminary data.</text>
</comment>
<dbReference type="Pfam" id="PF00877">
    <property type="entry name" value="NLPC_P60"/>
    <property type="match status" value="1"/>
</dbReference>
<comment type="similarity">
    <text evidence="1">Belongs to the peptidase C40 family.</text>
</comment>
<dbReference type="RefSeq" id="WP_358353650.1">
    <property type="nucleotide sequence ID" value="NZ_JBEZFP010000031.1"/>
</dbReference>